<dbReference type="CDD" id="cd00085">
    <property type="entry name" value="HNHc"/>
    <property type="match status" value="1"/>
</dbReference>
<sequence>MTQADEGLAGNTVPDPDSPHLEALNAATVERRRAEARGWAAMLAHQDQREREFAVEGLSGEALSVARSTVPGEIARVLNCSERHAAVCLSTARQVRRDLPTTWTAFCRGLLERAAVSRIAETADHLAAAAGASQPDVLEAFDAAAAEAAVGMTLPRLGPWLKRYLARLSPEAAEHRAQQARADRWVRVTHGDDGMSLLEAHLPTLTAAAIARRLSAVARSTDSPIPHQDERGRRLDGAEEPPDHSDDSVLTRSSAGPAHNPGNEASADPEGTVPGPSQSRAGGDPRTLAQREADLFGAWLLSGRIDGVEVDAKIAVMIPEATLRGESEAPGLAADGSYTFSAQEARRLAAGGLTGRGGRHDWYEARFRPVPHTGPNTEPSIRPIDPGTASAGPGVIGDGLGPSGMEADLLSVVSTGRSPSKRLRDALIFRDGTCRAPGCTVPAERCDLDHQTPYPAGATTADNLWALCRRHHRMKSHGYLSPPAPPPDAASRMNMTPGTNTAPNTDHMPELTPRRHTVDLLWAVTPHRRRAS</sequence>
<feature type="region of interest" description="Disordered" evidence="1">
    <location>
        <begin position="368"/>
        <end position="391"/>
    </location>
</feature>
<feature type="compositionally biased region" description="Basic and acidic residues" evidence="1">
    <location>
        <begin position="507"/>
        <end position="516"/>
    </location>
</feature>
<feature type="region of interest" description="Disordered" evidence="1">
    <location>
        <begin position="217"/>
        <end position="285"/>
    </location>
</feature>
<dbReference type="InterPro" id="IPR003870">
    <property type="entry name" value="DUF222"/>
</dbReference>
<dbReference type="EMBL" id="JAVKGR010000001">
    <property type="protein sequence ID" value="MDR8018332.1"/>
    <property type="molecule type" value="Genomic_DNA"/>
</dbReference>
<feature type="region of interest" description="Disordered" evidence="1">
    <location>
        <begin position="477"/>
        <end position="516"/>
    </location>
</feature>
<name>A0ABU2DP83_9MICC</name>
<evidence type="ECO:0000313" key="3">
    <source>
        <dbReference type="EMBL" id="MDR8018332.1"/>
    </source>
</evidence>
<dbReference type="Proteomes" id="UP001251870">
    <property type="component" value="Unassembled WGS sequence"/>
</dbReference>
<evidence type="ECO:0000313" key="4">
    <source>
        <dbReference type="Proteomes" id="UP001251870"/>
    </source>
</evidence>
<reference evidence="3 4" key="1">
    <citation type="submission" date="2023-09" db="EMBL/GenBank/DDBJ databases">
        <title>Description of three actinobacteria isolated from air of manufacturing shop in a pharmaceutical factory.</title>
        <authorList>
            <person name="Zhang D.-F."/>
        </authorList>
    </citation>
    <scope>NUCLEOTIDE SEQUENCE [LARGE SCALE GENOMIC DNA]</scope>
    <source>
        <strain evidence="3 4">LY-0111</strain>
    </source>
</reference>
<proteinExistence type="predicted"/>
<dbReference type="Pfam" id="PF02720">
    <property type="entry name" value="DUF222"/>
    <property type="match status" value="1"/>
</dbReference>
<keyword evidence="4" id="KW-1185">Reference proteome</keyword>
<dbReference type="RefSeq" id="WP_310547309.1">
    <property type="nucleotide sequence ID" value="NZ_JAVKGR010000001.1"/>
</dbReference>
<dbReference type="Gene3D" id="1.10.30.50">
    <property type="match status" value="1"/>
</dbReference>
<dbReference type="SMART" id="SM00507">
    <property type="entry name" value="HNHc"/>
    <property type="match status" value="1"/>
</dbReference>
<gene>
    <name evidence="3" type="ORF">RIL96_01960</name>
</gene>
<feature type="compositionally biased region" description="Polar residues" evidence="1">
    <location>
        <begin position="493"/>
        <end position="504"/>
    </location>
</feature>
<feature type="compositionally biased region" description="Basic and acidic residues" evidence="1">
    <location>
        <begin position="227"/>
        <end position="249"/>
    </location>
</feature>
<feature type="region of interest" description="Disordered" evidence="1">
    <location>
        <begin position="1"/>
        <end position="20"/>
    </location>
</feature>
<dbReference type="InterPro" id="IPR003615">
    <property type="entry name" value="HNH_nuc"/>
</dbReference>
<feature type="domain" description="HNH nuclease" evidence="2">
    <location>
        <begin position="422"/>
        <end position="473"/>
    </location>
</feature>
<comment type="caution">
    <text evidence="3">The sequence shown here is derived from an EMBL/GenBank/DDBJ whole genome shotgun (WGS) entry which is preliminary data.</text>
</comment>
<evidence type="ECO:0000259" key="2">
    <source>
        <dbReference type="SMART" id="SM00507"/>
    </source>
</evidence>
<organism evidence="3 4">
    <name type="scientific">Nesterenkonia aerolata</name>
    <dbReference type="NCBI Taxonomy" id="3074079"/>
    <lineage>
        <taxon>Bacteria</taxon>
        <taxon>Bacillati</taxon>
        <taxon>Actinomycetota</taxon>
        <taxon>Actinomycetes</taxon>
        <taxon>Micrococcales</taxon>
        <taxon>Micrococcaceae</taxon>
        <taxon>Nesterenkonia</taxon>
    </lineage>
</organism>
<protein>
    <submittedName>
        <fullName evidence="3">DUF222 domain-containing protein</fullName>
    </submittedName>
</protein>
<accession>A0ABU2DP83</accession>
<evidence type="ECO:0000256" key="1">
    <source>
        <dbReference type="SAM" id="MobiDB-lite"/>
    </source>
</evidence>